<dbReference type="EMBL" id="SMMG02000010">
    <property type="protein sequence ID" value="KAA3458330.1"/>
    <property type="molecule type" value="Genomic_DNA"/>
</dbReference>
<dbReference type="InterPro" id="IPR036691">
    <property type="entry name" value="Endo/exonu/phosph_ase_sf"/>
</dbReference>
<dbReference type="InterPro" id="IPR005135">
    <property type="entry name" value="Endo/exonuclease/phosphatase"/>
</dbReference>
<feature type="domain" description="Reverse transcriptase" evidence="2">
    <location>
        <begin position="543"/>
        <end position="788"/>
    </location>
</feature>
<evidence type="ECO:0000256" key="1">
    <source>
        <dbReference type="SAM" id="MobiDB-lite"/>
    </source>
</evidence>
<dbReference type="SUPFAM" id="SSF56672">
    <property type="entry name" value="DNA/RNA polymerases"/>
    <property type="match status" value="1"/>
</dbReference>
<dbReference type="InterPro" id="IPR043502">
    <property type="entry name" value="DNA/RNA_pol_sf"/>
</dbReference>
<proteinExistence type="predicted"/>
<evidence type="ECO:0000259" key="2">
    <source>
        <dbReference type="PROSITE" id="PS50878"/>
    </source>
</evidence>
<dbReference type="SUPFAM" id="SSF53098">
    <property type="entry name" value="Ribonuclease H-like"/>
    <property type="match status" value="1"/>
</dbReference>
<dbReference type="GO" id="GO:0003676">
    <property type="term" value="F:nucleic acid binding"/>
    <property type="evidence" value="ECO:0007669"/>
    <property type="project" value="InterPro"/>
</dbReference>
<dbReference type="SUPFAM" id="SSF56219">
    <property type="entry name" value="DNase I-like"/>
    <property type="match status" value="1"/>
</dbReference>
<keyword evidence="3" id="KW-0695">RNA-directed DNA polymerase</keyword>
<dbReference type="Pfam" id="PF00078">
    <property type="entry name" value="RVT_1"/>
    <property type="match status" value="1"/>
</dbReference>
<dbReference type="PANTHER" id="PTHR33116">
    <property type="entry name" value="REVERSE TRANSCRIPTASE ZINC-BINDING DOMAIN-CONTAINING PROTEIN-RELATED-RELATED"/>
    <property type="match status" value="1"/>
</dbReference>
<comment type="caution">
    <text evidence="3">The sequence shown here is derived from an EMBL/GenBank/DDBJ whole genome shotgun (WGS) entry which is preliminary data.</text>
</comment>
<dbReference type="InterPro" id="IPR026960">
    <property type="entry name" value="RVT-Znf"/>
</dbReference>
<dbReference type="InterPro" id="IPR044730">
    <property type="entry name" value="RNase_H-like_dom_plant"/>
</dbReference>
<dbReference type="Pfam" id="PF13966">
    <property type="entry name" value="zf-RVT"/>
    <property type="match status" value="1"/>
</dbReference>
<dbReference type="OrthoDB" id="1002563at2759"/>
<dbReference type="GO" id="GO:0004523">
    <property type="term" value="F:RNA-DNA hybrid ribonuclease activity"/>
    <property type="evidence" value="ECO:0007669"/>
    <property type="project" value="InterPro"/>
</dbReference>
<keyword evidence="3" id="KW-0548">Nucleotidyltransferase</keyword>
<dbReference type="InterPro" id="IPR002156">
    <property type="entry name" value="RNaseH_domain"/>
</dbReference>
<dbReference type="PANTHER" id="PTHR33116:SF86">
    <property type="entry name" value="REVERSE TRANSCRIPTASE DOMAIN-CONTAINING PROTEIN"/>
    <property type="match status" value="1"/>
</dbReference>
<accession>A0A5B6UJK2</accession>
<dbReference type="Pfam" id="PF13456">
    <property type="entry name" value="RVT_3"/>
    <property type="match status" value="1"/>
</dbReference>
<dbReference type="PROSITE" id="PS50878">
    <property type="entry name" value="RT_POL"/>
    <property type="match status" value="1"/>
</dbReference>
<keyword evidence="4" id="KW-1185">Reference proteome</keyword>
<dbReference type="Gene3D" id="3.60.10.10">
    <property type="entry name" value="Endonuclease/exonuclease/phosphatase"/>
    <property type="match status" value="1"/>
</dbReference>
<dbReference type="CDD" id="cd01650">
    <property type="entry name" value="RT_nLTR_like"/>
    <property type="match status" value="1"/>
</dbReference>
<evidence type="ECO:0000313" key="3">
    <source>
        <dbReference type="EMBL" id="KAA3458330.1"/>
    </source>
</evidence>
<gene>
    <name evidence="3" type="ORF">EPI10_012957</name>
</gene>
<reference evidence="3" key="1">
    <citation type="submission" date="2019-08" db="EMBL/GenBank/DDBJ databases">
        <authorList>
            <person name="Liu F."/>
        </authorList>
    </citation>
    <scope>NUCLEOTIDE SEQUENCE [LARGE SCALE GENOMIC DNA]</scope>
    <source>
        <strain evidence="3">PA1801</strain>
        <tissue evidence="3">Leaf</tissue>
    </source>
</reference>
<dbReference type="Pfam" id="PF03372">
    <property type="entry name" value="Exo_endo_phos"/>
    <property type="match status" value="1"/>
</dbReference>
<evidence type="ECO:0000313" key="4">
    <source>
        <dbReference type="Proteomes" id="UP000325315"/>
    </source>
</evidence>
<protein>
    <submittedName>
        <fullName evidence="3">Reverse transcriptase</fullName>
    </submittedName>
</protein>
<dbReference type="InterPro" id="IPR012337">
    <property type="entry name" value="RNaseH-like_sf"/>
</dbReference>
<name>A0A5B6UJK2_9ROSI</name>
<dbReference type="CDD" id="cd06222">
    <property type="entry name" value="RNase_H_like"/>
    <property type="match status" value="1"/>
</dbReference>
<keyword evidence="3" id="KW-0808">Transferase</keyword>
<sequence>MVVGLEDENDPIHPSDGKKRQRVVTSSGNGLITTLDNDVDLCRAEQPNAMKLISWNVRGLGRSRIVKRLKNKLRAINPQILFLIETKLKVKEMESVRRKLGFLCGIDVAAVGSKGGLSLGWNGNLLISLRSFSSFHIDADVNDCDNGVKWRLTGFYGNPVERLRSSSWDLLRHLHSANSGPWLVMGDFNEITSSYEKKGGRLRAENQMSKFRESLNDCGLIYLGYSGRWYTWERGRFQDTNIRERLDRGWLMVNVQHLNHSISDHCPILVDTLDKIHNRENSRGHRFHFEASWCLDQSFEEVVKQVWADCNSNVVDNLAKAGQCFRIWSRSRYRDQKRQRTRMANRLSYLYEQDPTDKNLEEIMELQLDLNLEADKEEIFWEQRAKVNWLKHGEKNTSFFHRSAVSRHKRNRVGGIEDMDGRWVTNPDEMLKIAVNYFGELFTASNSTGVYRLLDLVEKRISSDMNTELTRPFSEEEIWQAVKSMAPLKAPGIDGFPALFFQKYWNIIGRDISQYCLAILKGEIEMSEINKTHIVLIPKVNRPKNISQFWPISLCNVIYKIIAKAVVNRMRAFIEGRQISDNTLIAYEILHSLKSRKKCKQGNFALKLDMSKAYDRVEWDFLAGMLTSLGFCQEWIILVMRCVCSVSYTVGINEGISESFIPSRGLRQGDPLSPFLFLICAEGLSTLLNEAKKDKLMIGAPIGRERFAINHLLFADDCMLFGDASVTGAFTVRSIMEEYANASGQQVNFEKSLIYFGASVDKQVREQVTNILEAREATNPEKYLGLPMMVGRRKRWAFANFIDRFRKRIDSWNFRFLSMGGKEVFIKAILQAIPIYVMQCFELPKSQCNALENIMNKYWWANGKTGKGIHWCSWKDLCYSKNDGGMGFRDLSFFNKALLAKQAWRLLTQPDCLLAKVYKARYFPFTNFLSASVGSYPSFTWRRICGARELIDNGLIWRIDNGKKVNIWNDPWLPGNDNNRLLVQNMNIQWTTVNHLIDDSSFTWKEDVILKIAETDQANRILSIPLARPDAEDILVWRYDNTGIYTVKSGYRVLITSRSQTISNTMDDTGKYKSFYKQLWELQLPSKIKVHMWRLIKNYIPHLCNLHKRKLTTEVVCPLCKAGPEDANHLLWSCDFVRRLWKLLDLYAGLGNSTSEGKDQLVSIFTAVTDEKRKLLSISLWAIWFMRNKLIHEGRKFSMQETVHFIQRPPPVDFVKLNFDASFDKESKSAITAVVARNDEGLIMGACVYQCTEVADAFVAEARACERAILFAMDMGFRKIILEGDSLTVIKKLRSAKNDRSVIRSIIQNICKIATLVEEVSFSFSPRKGNQAAHTLAMEDYCWPLPCCWIEEIPDSVNSIVMKDWEVWLQAQT</sequence>
<dbReference type="InterPro" id="IPR036397">
    <property type="entry name" value="RNaseH_sf"/>
</dbReference>
<dbReference type="GO" id="GO:0003964">
    <property type="term" value="F:RNA-directed DNA polymerase activity"/>
    <property type="evidence" value="ECO:0007669"/>
    <property type="project" value="UniProtKB-KW"/>
</dbReference>
<organism evidence="3 4">
    <name type="scientific">Gossypium australe</name>
    <dbReference type="NCBI Taxonomy" id="47621"/>
    <lineage>
        <taxon>Eukaryota</taxon>
        <taxon>Viridiplantae</taxon>
        <taxon>Streptophyta</taxon>
        <taxon>Embryophyta</taxon>
        <taxon>Tracheophyta</taxon>
        <taxon>Spermatophyta</taxon>
        <taxon>Magnoliopsida</taxon>
        <taxon>eudicotyledons</taxon>
        <taxon>Gunneridae</taxon>
        <taxon>Pentapetalae</taxon>
        <taxon>rosids</taxon>
        <taxon>malvids</taxon>
        <taxon>Malvales</taxon>
        <taxon>Malvaceae</taxon>
        <taxon>Malvoideae</taxon>
        <taxon>Gossypium</taxon>
    </lineage>
</organism>
<dbReference type="InterPro" id="IPR000477">
    <property type="entry name" value="RT_dom"/>
</dbReference>
<feature type="region of interest" description="Disordered" evidence="1">
    <location>
        <begin position="1"/>
        <end position="21"/>
    </location>
</feature>
<dbReference type="Proteomes" id="UP000325315">
    <property type="component" value="Unassembled WGS sequence"/>
</dbReference>
<dbReference type="Gene3D" id="3.30.420.10">
    <property type="entry name" value="Ribonuclease H-like superfamily/Ribonuclease H"/>
    <property type="match status" value="1"/>
</dbReference>